<evidence type="ECO:0000313" key="2">
    <source>
        <dbReference type="Proteomes" id="UP000660680"/>
    </source>
</evidence>
<keyword evidence="2" id="KW-1185">Reference proteome</keyword>
<dbReference type="AlphaFoldDB" id="A0A918LGX6"/>
<organism evidence="1 2">
    <name type="scientific">Actinokineospora fastidiosa</name>
    <dbReference type="NCBI Taxonomy" id="1816"/>
    <lineage>
        <taxon>Bacteria</taxon>
        <taxon>Bacillati</taxon>
        <taxon>Actinomycetota</taxon>
        <taxon>Actinomycetes</taxon>
        <taxon>Pseudonocardiales</taxon>
        <taxon>Pseudonocardiaceae</taxon>
        <taxon>Actinokineospora</taxon>
    </lineage>
</organism>
<protein>
    <submittedName>
        <fullName evidence="1">Uncharacterized protein</fullName>
    </submittedName>
</protein>
<comment type="caution">
    <text evidence="1">The sequence shown here is derived from an EMBL/GenBank/DDBJ whole genome shotgun (WGS) entry which is preliminary data.</text>
</comment>
<proteinExistence type="predicted"/>
<name>A0A918LGX6_9PSEU</name>
<dbReference type="EMBL" id="BMRB01000005">
    <property type="protein sequence ID" value="GGS48957.1"/>
    <property type="molecule type" value="Genomic_DNA"/>
</dbReference>
<gene>
    <name evidence="1" type="ORF">GCM10010171_50080</name>
</gene>
<dbReference type="Proteomes" id="UP000660680">
    <property type="component" value="Unassembled WGS sequence"/>
</dbReference>
<accession>A0A918LGX6</accession>
<reference evidence="1" key="1">
    <citation type="journal article" date="2014" name="Int. J. Syst. Evol. Microbiol.">
        <title>Complete genome sequence of Corynebacterium casei LMG S-19264T (=DSM 44701T), isolated from a smear-ripened cheese.</title>
        <authorList>
            <consortium name="US DOE Joint Genome Institute (JGI-PGF)"/>
            <person name="Walter F."/>
            <person name="Albersmeier A."/>
            <person name="Kalinowski J."/>
            <person name="Ruckert C."/>
        </authorList>
    </citation>
    <scope>NUCLEOTIDE SEQUENCE</scope>
    <source>
        <strain evidence="1">JCM 3276</strain>
    </source>
</reference>
<dbReference type="RefSeq" id="WP_189213034.1">
    <property type="nucleotide sequence ID" value="NZ_BMRB01000005.1"/>
</dbReference>
<sequence>MPLAARSRCWLRPLPPLGSAAAGDDVSPVPGVGSARARLMAQFVIVEPEAEDATPLHGH</sequence>
<evidence type="ECO:0000313" key="1">
    <source>
        <dbReference type="EMBL" id="GGS48957.1"/>
    </source>
</evidence>
<reference evidence="1" key="2">
    <citation type="submission" date="2020-09" db="EMBL/GenBank/DDBJ databases">
        <authorList>
            <person name="Sun Q."/>
            <person name="Ohkuma M."/>
        </authorList>
    </citation>
    <scope>NUCLEOTIDE SEQUENCE</scope>
    <source>
        <strain evidence="1">JCM 3276</strain>
    </source>
</reference>